<reference evidence="2 3" key="1">
    <citation type="submission" date="2016-06" db="EMBL/GenBank/DDBJ databases">
        <authorList>
            <person name="Kjaerup R.B."/>
            <person name="Dalgaard T.S."/>
            <person name="Juul-Madsen H.R."/>
        </authorList>
    </citation>
    <scope>NUCLEOTIDE SEQUENCE [LARGE SCALE GENOMIC DNA]</scope>
    <source>
        <strain evidence="2 3">1S159</strain>
    </source>
</reference>
<dbReference type="EMBL" id="MAJU01000025">
    <property type="protein sequence ID" value="OCH18428.1"/>
    <property type="molecule type" value="Genomic_DNA"/>
</dbReference>
<evidence type="ECO:0000313" key="2">
    <source>
        <dbReference type="EMBL" id="OCH18428.1"/>
    </source>
</evidence>
<sequence length="121" mass="14068">MSDIDLVVKQSRKIESLLKMHYHAEGKGLHQLISSCEERLPHDVIKKLRFIATIRNKVVHEDGYKLEDKAGFKSASQESIDILTPRASRFLWKLVFFIVLFSTLISVGIYLIHWDNIKNLF</sequence>
<feature type="transmembrane region" description="Helical" evidence="1">
    <location>
        <begin position="90"/>
        <end position="112"/>
    </location>
</feature>
<comment type="caution">
    <text evidence="2">The sequence shown here is derived from an EMBL/GenBank/DDBJ whole genome shotgun (WGS) entry which is preliminary data.</text>
</comment>
<dbReference type="OrthoDB" id="5827998at2"/>
<dbReference type="STRING" id="688.A6E04_17280"/>
<dbReference type="Proteomes" id="UP000093523">
    <property type="component" value="Unassembled WGS sequence"/>
</dbReference>
<proteinExistence type="predicted"/>
<evidence type="ECO:0000313" key="3">
    <source>
        <dbReference type="Proteomes" id="UP000093523"/>
    </source>
</evidence>
<dbReference type="AlphaFoldDB" id="A0A1B9NV73"/>
<organism evidence="2 3">
    <name type="scientific">Aliivibrio logei</name>
    <name type="common">Vibrio logei</name>
    <dbReference type="NCBI Taxonomy" id="688"/>
    <lineage>
        <taxon>Bacteria</taxon>
        <taxon>Pseudomonadati</taxon>
        <taxon>Pseudomonadota</taxon>
        <taxon>Gammaproteobacteria</taxon>
        <taxon>Vibrionales</taxon>
        <taxon>Vibrionaceae</taxon>
        <taxon>Aliivibrio</taxon>
    </lineage>
</organism>
<evidence type="ECO:0000256" key="1">
    <source>
        <dbReference type="SAM" id="Phobius"/>
    </source>
</evidence>
<keyword evidence="1" id="KW-0472">Membrane</keyword>
<protein>
    <submittedName>
        <fullName evidence="2">DUF4145 domain-containing protein</fullName>
    </submittedName>
</protein>
<accession>A0A1B9NV73</accession>
<keyword evidence="1" id="KW-1133">Transmembrane helix</keyword>
<dbReference type="RefSeq" id="WP_012551325.1">
    <property type="nucleotide sequence ID" value="NZ_CAWMPN010000025.1"/>
</dbReference>
<name>A0A1B9NV73_ALILO</name>
<keyword evidence="1" id="KW-0812">Transmembrane</keyword>
<gene>
    <name evidence="2" type="ORF">A6E04_17280</name>
</gene>